<gene>
    <name evidence="4" type="ORF">CFHF_15540</name>
</gene>
<dbReference type="SMART" id="SM00028">
    <property type="entry name" value="TPR"/>
    <property type="match status" value="1"/>
</dbReference>
<sequence length="107" mass="10672">MKTLRRMSVEAALAAILMAGGTATVAEAQTGGAAVSALVRQGDFWSQKGRKDLAADAYKRALAADPNNAAAKRGLAALDAPQRPGASAPAAGGGDLARARGLAQKGD</sequence>
<dbReference type="Proteomes" id="UP000234483">
    <property type="component" value="Unassembled WGS sequence"/>
</dbReference>
<feature type="region of interest" description="Disordered" evidence="2">
    <location>
        <begin position="74"/>
        <end position="107"/>
    </location>
</feature>
<feature type="chain" id="PRO_5014749450" evidence="3">
    <location>
        <begin position="29"/>
        <end position="107"/>
    </location>
</feature>
<feature type="signal peptide" evidence="3">
    <location>
        <begin position="1"/>
        <end position="28"/>
    </location>
</feature>
<feature type="non-terminal residue" evidence="4">
    <location>
        <position position="107"/>
    </location>
</feature>
<organism evidence="4 5">
    <name type="scientific">Caulobacter flavus</name>
    <dbReference type="NCBI Taxonomy" id="1679497"/>
    <lineage>
        <taxon>Bacteria</taxon>
        <taxon>Pseudomonadati</taxon>
        <taxon>Pseudomonadota</taxon>
        <taxon>Alphaproteobacteria</taxon>
        <taxon>Caulobacterales</taxon>
        <taxon>Caulobacteraceae</taxon>
        <taxon>Caulobacter</taxon>
    </lineage>
</organism>
<dbReference type="PROSITE" id="PS50005">
    <property type="entry name" value="TPR"/>
    <property type="match status" value="1"/>
</dbReference>
<evidence type="ECO:0000313" key="4">
    <source>
        <dbReference type="EMBL" id="PLR12203.1"/>
    </source>
</evidence>
<dbReference type="SUPFAM" id="SSF48452">
    <property type="entry name" value="TPR-like"/>
    <property type="match status" value="1"/>
</dbReference>
<feature type="compositionally biased region" description="Low complexity" evidence="2">
    <location>
        <begin position="74"/>
        <end position="90"/>
    </location>
</feature>
<dbReference type="InterPro" id="IPR019734">
    <property type="entry name" value="TPR_rpt"/>
</dbReference>
<dbReference type="RefSeq" id="WP_145998415.1">
    <property type="nucleotide sequence ID" value="NZ_PJRQ01000031.1"/>
</dbReference>
<reference evidence="4 5" key="1">
    <citation type="submission" date="2017-12" db="EMBL/GenBank/DDBJ databases">
        <title>The genome sequence of Caulobacter flavus CGMCC1 15093.</title>
        <authorList>
            <person name="Gao J."/>
            <person name="Mao X."/>
            <person name="Sun J."/>
        </authorList>
    </citation>
    <scope>NUCLEOTIDE SEQUENCE [LARGE SCALE GENOMIC DNA]</scope>
    <source>
        <strain evidence="4 5">CGMCC1 15093</strain>
    </source>
</reference>
<evidence type="ECO:0000256" key="3">
    <source>
        <dbReference type="SAM" id="SignalP"/>
    </source>
</evidence>
<dbReference type="Gene3D" id="1.25.40.10">
    <property type="entry name" value="Tetratricopeptide repeat domain"/>
    <property type="match status" value="1"/>
</dbReference>
<dbReference type="EMBL" id="PJRQ01000031">
    <property type="protein sequence ID" value="PLR12203.1"/>
    <property type="molecule type" value="Genomic_DNA"/>
</dbReference>
<evidence type="ECO:0000256" key="1">
    <source>
        <dbReference type="PROSITE-ProRule" id="PRU00339"/>
    </source>
</evidence>
<protein>
    <submittedName>
        <fullName evidence="4">Uncharacterized protein</fullName>
    </submittedName>
</protein>
<comment type="caution">
    <text evidence="4">The sequence shown here is derived from an EMBL/GenBank/DDBJ whole genome shotgun (WGS) entry which is preliminary data.</text>
</comment>
<feature type="repeat" description="TPR" evidence="1">
    <location>
        <begin position="35"/>
        <end position="68"/>
    </location>
</feature>
<evidence type="ECO:0000256" key="2">
    <source>
        <dbReference type="SAM" id="MobiDB-lite"/>
    </source>
</evidence>
<dbReference type="AlphaFoldDB" id="A0A2N5CRS1"/>
<keyword evidence="3" id="KW-0732">Signal</keyword>
<name>A0A2N5CRS1_9CAUL</name>
<accession>A0A2N5CRS1</accession>
<proteinExistence type="predicted"/>
<keyword evidence="1" id="KW-0802">TPR repeat</keyword>
<dbReference type="InterPro" id="IPR011990">
    <property type="entry name" value="TPR-like_helical_dom_sf"/>
</dbReference>
<evidence type="ECO:0000313" key="5">
    <source>
        <dbReference type="Proteomes" id="UP000234483"/>
    </source>
</evidence>